<dbReference type="GO" id="GO:0030599">
    <property type="term" value="F:pectinesterase activity"/>
    <property type="evidence" value="ECO:0007669"/>
    <property type="project" value="UniProtKB-EC"/>
</dbReference>
<keyword evidence="4" id="KW-0961">Cell wall biogenesis/degradation</keyword>
<keyword evidence="3" id="KW-0063">Aspartyl esterase</keyword>
<proteinExistence type="predicted"/>
<dbReference type="AlphaFoldDB" id="A0ABC8V2L7"/>
<evidence type="ECO:0000256" key="4">
    <source>
        <dbReference type="ARBA" id="ARBA00023316"/>
    </source>
</evidence>
<evidence type="ECO:0000256" key="1">
    <source>
        <dbReference type="ARBA" id="ARBA00005184"/>
    </source>
</evidence>
<comment type="caution">
    <text evidence="7">The sequence shown here is derived from an EMBL/GenBank/DDBJ whole genome shotgun (WGS) entry which is preliminary data.</text>
</comment>
<dbReference type="Gene3D" id="2.160.20.10">
    <property type="entry name" value="Single-stranded right-handed beta-helix, Pectin lyase-like"/>
    <property type="match status" value="1"/>
</dbReference>
<evidence type="ECO:0000259" key="6">
    <source>
        <dbReference type="Pfam" id="PF01095"/>
    </source>
</evidence>
<dbReference type="GO" id="GO:0071555">
    <property type="term" value="P:cell wall organization"/>
    <property type="evidence" value="ECO:0007669"/>
    <property type="project" value="UniProtKB-KW"/>
</dbReference>
<keyword evidence="8" id="KW-1185">Reference proteome</keyword>
<name>A0ABC8V2L7_9AQUA</name>
<evidence type="ECO:0000313" key="7">
    <source>
        <dbReference type="EMBL" id="CAK9187601.1"/>
    </source>
</evidence>
<comment type="pathway">
    <text evidence="1">Glycan metabolism; pectin degradation; 2-dehydro-3-deoxy-D-gluconate from pectin: step 1/5.</text>
</comment>
<feature type="domain" description="Pectinesterase catalytic" evidence="6">
    <location>
        <begin position="31"/>
        <end position="318"/>
    </location>
</feature>
<dbReference type="InterPro" id="IPR011050">
    <property type="entry name" value="Pectin_lyase_fold/virulence"/>
</dbReference>
<evidence type="ECO:0000256" key="3">
    <source>
        <dbReference type="ARBA" id="ARBA00023085"/>
    </source>
</evidence>
<accession>A0ABC8V2L7</accession>
<organism evidence="7 8">
    <name type="scientific">Ilex paraguariensis</name>
    <name type="common">yerba mate</name>
    <dbReference type="NCBI Taxonomy" id="185542"/>
    <lineage>
        <taxon>Eukaryota</taxon>
        <taxon>Viridiplantae</taxon>
        <taxon>Streptophyta</taxon>
        <taxon>Embryophyta</taxon>
        <taxon>Tracheophyta</taxon>
        <taxon>Spermatophyta</taxon>
        <taxon>Magnoliopsida</taxon>
        <taxon>eudicotyledons</taxon>
        <taxon>Gunneridae</taxon>
        <taxon>Pentapetalae</taxon>
        <taxon>asterids</taxon>
        <taxon>campanulids</taxon>
        <taxon>Aquifoliales</taxon>
        <taxon>Aquifoliaceae</taxon>
        <taxon>Ilex</taxon>
    </lineage>
</organism>
<dbReference type="Pfam" id="PF01095">
    <property type="entry name" value="Pectinesterase"/>
    <property type="match status" value="1"/>
</dbReference>
<sequence>MTLVATAILAWELGEFFKHRGEKSWCREKSVVAKTNHGVDFTSIAAAVEAAPNNSPQKFCILIRKGEYYENVFIGREKTNLVFVGEGMGKTTIMSNRTVDEVLNGTQVATLLVKGKGFMARDLTIKSSAASDKDHRGALENWAHQSIFYRCSFMGSHATIWAYEGRQFYRDCQIQGSHYFIQGDAPAIFQQCRINSFKIHAEEKVVISGQSQRSLMSNSAFVFHLCEFFTMRSVIASSEETYLGGAPEAYSKTVVMQSFLDASIAGWFVNDSTPHTVYFGEFNNRGPGANFRTNSPCIHFIDDLSTASHFTVRVFLNGTNWLPQDVPYAADIV</sequence>
<dbReference type="PANTHER" id="PTHR31707">
    <property type="entry name" value="PECTINESTERASE"/>
    <property type="match status" value="1"/>
</dbReference>
<dbReference type="Proteomes" id="UP001642360">
    <property type="component" value="Unassembled WGS sequence"/>
</dbReference>
<comment type="catalytic activity">
    <reaction evidence="5">
        <text>[(1-&gt;4)-alpha-D-galacturonosyl methyl ester](n) + n H2O = [(1-&gt;4)-alpha-D-galacturonosyl](n) + n methanol + n H(+)</text>
        <dbReference type="Rhea" id="RHEA:22380"/>
        <dbReference type="Rhea" id="RHEA-COMP:14570"/>
        <dbReference type="Rhea" id="RHEA-COMP:14573"/>
        <dbReference type="ChEBI" id="CHEBI:15377"/>
        <dbReference type="ChEBI" id="CHEBI:15378"/>
        <dbReference type="ChEBI" id="CHEBI:17790"/>
        <dbReference type="ChEBI" id="CHEBI:140522"/>
        <dbReference type="ChEBI" id="CHEBI:140523"/>
        <dbReference type="EC" id="3.1.1.11"/>
    </reaction>
</comment>
<dbReference type="EMBL" id="CAUOFW020010057">
    <property type="protein sequence ID" value="CAK9187601.1"/>
    <property type="molecule type" value="Genomic_DNA"/>
</dbReference>
<dbReference type="InterPro" id="IPR012334">
    <property type="entry name" value="Pectin_lyas_fold"/>
</dbReference>
<reference evidence="7 8" key="1">
    <citation type="submission" date="2024-02" db="EMBL/GenBank/DDBJ databases">
        <authorList>
            <person name="Vignale AGUSTIN F."/>
            <person name="Sosa J E."/>
            <person name="Modenutti C."/>
        </authorList>
    </citation>
    <scope>NUCLEOTIDE SEQUENCE [LARGE SCALE GENOMIC DNA]</scope>
</reference>
<evidence type="ECO:0000256" key="2">
    <source>
        <dbReference type="ARBA" id="ARBA00022801"/>
    </source>
</evidence>
<protein>
    <recommendedName>
        <fullName evidence="6">Pectinesterase catalytic domain-containing protein</fullName>
    </recommendedName>
</protein>
<dbReference type="SUPFAM" id="SSF51126">
    <property type="entry name" value="Pectin lyase-like"/>
    <property type="match status" value="1"/>
</dbReference>
<gene>
    <name evidence="7" type="ORF">ILEXP_LOCUS58182</name>
</gene>
<keyword evidence="2" id="KW-0378">Hydrolase</keyword>
<dbReference type="InterPro" id="IPR000070">
    <property type="entry name" value="Pectinesterase_cat"/>
</dbReference>
<evidence type="ECO:0000313" key="8">
    <source>
        <dbReference type="Proteomes" id="UP001642360"/>
    </source>
</evidence>
<evidence type="ECO:0000256" key="5">
    <source>
        <dbReference type="ARBA" id="ARBA00047928"/>
    </source>
</evidence>